<dbReference type="PATRIC" id="fig|1265819.5.peg.2272"/>
<dbReference type="OrthoDB" id="2362564at2"/>
<reference evidence="1 2" key="1">
    <citation type="journal article" date="2014" name="Int. J. Syst. Evol. Microbiol.">
        <title>Listeria floridensis sp. nov., Listeria aquatica sp. nov., Listeria cornellensis sp. nov., Listeria riparia sp. nov. and Listeria grandensis sp. nov., from agricultural and natural environments.</title>
        <authorList>
            <person name="den Bakker H.C."/>
            <person name="Warchocki S."/>
            <person name="Wright E.M."/>
            <person name="Allred A.F."/>
            <person name="Ahlstrom C."/>
            <person name="Manuel C.S."/>
            <person name="Stasiewicz M.J."/>
            <person name="Burrell A."/>
            <person name="Roof S."/>
            <person name="Strawn L."/>
            <person name="Fortes E.D."/>
            <person name="Nightingale K.K."/>
            <person name="Kephart D."/>
            <person name="Wiedmann M."/>
        </authorList>
    </citation>
    <scope>NUCLEOTIDE SEQUENCE [LARGE SCALE GENOMIC DNA]</scope>
    <source>
        <strain evidence="2">FSL F6-971</strain>
    </source>
</reference>
<gene>
    <name evidence="1" type="ORF">PGRAN_11333</name>
</gene>
<sequence length="102" mass="11963">MTVDVPTALLEEVKDYLQVTWNDEDRRITRDIQRAMANLQTIVSPALTFAEEDDSRQLLLDCCRYIRNNSYEYFQPNFIEEIQSLQWKEAIKECANDAKSSP</sequence>
<name>W7B6R4_9LIST</name>
<organism evidence="1 2">
    <name type="scientific">Listeria grandensis FSL F6-0971</name>
    <dbReference type="NCBI Taxonomy" id="1265819"/>
    <lineage>
        <taxon>Bacteria</taxon>
        <taxon>Bacillati</taxon>
        <taxon>Bacillota</taxon>
        <taxon>Bacilli</taxon>
        <taxon>Bacillales</taxon>
        <taxon>Listeriaceae</taxon>
        <taxon>Listeria</taxon>
    </lineage>
</organism>
<dbReference type="RefSeq" id="WP_036066992.1">
    <property type="nucleotide sequence ID" value="NZ_AODD01000015.1"/>
</dbReference>
<keyword evidence="2" id="KW-1185">Reference proteome</keyword>
<proteinExistence type="predicted"/>
<accession>W7B6R4</accession>
<comment type="caution">
    <text evidence="1">The sequence shown here is derived from an EMBL/GenBank/DDBJ whole genome shotgun (WGS) entry which is preliminary data.</text>
</comment>
<protein>
    <submittedName>
        <fullName evidence="1">Gp6 protein</fullName>
    </submittedName>
</protein>
<dbReference type="STRING" id="1265819.PGRAN_11333"/>
<evidence type="ECO:0000313" key="1">
    <source>
        <dbReference type="EMBL" id="EUJ22984.1"/>
    </source>
</evidence>
<dbReference type="AlphaFoldDB" id="W7B6R4"/>
<dbReference type="Proteomes" id="UP000019253">
    <property type="component" value="Unassembled WGS sequence"/>
</dbReference>
<evidence type="ECO:0000313" key="2">
    <source>
        <dbReference type="Proteomes" id="UP000019253"/>
    </source>
</evidence>
<dbReference type="EMBL" id="AODD01000015">
    <property type="protein sequence ID" value="EUJ22984.1"/>
    <property type="molecule type" value="Genomic_DNA"/>
</dbReference>